<evidence type="ECO:0000256" key="5">
    <source>
        <dbReference type="SAM" id="Phobius"/>
    </source>
</evidence>
<feature type="transmembrane region" description="Helical" evidence="5">
    <location>
        <begin position="73"/>
        <end position="91"/>
    </location>
</feature>
<keyword evidence="7" id="KW-0436">Ligase</keyword>
<evidence type="ECO:0000259" key="6">
    <source>
        <dbReference type="Pfam" id="PF04932"/>
    </source>
</evidence>
<feature type="transmembrane region" description="Helical" evidence="5">
    <location>
        <begin position="188"/>
        <end position="206"/>
    </location>
</feature>
<keyword evidence="8" id="KW-1185">Reference proteome</keyword>
<dbReference type="AlphaFoldDB" id="A0A853FEB6"/>
<dbReference type="InterPro" id="IPR051533">
    <property type="entry name" value="WaaL-like"/>
</dbReference>
<organism evidence="7 8">
    <name type="scientific">Allopusillimonas soli</name>
    <dbReference type="NCBI Taxonomy" id="659016"/>
    <lineage>
        <taxon>Bacteria</taxon>
        <taxon>Pseudomonadati</taxon>
        <taxon>Pseudomonadota</taxon>
        <taxon>Betaproteobacteria</taxon>
        <taxon>Burkholderiales</taxon>
        <taxon>Alcaligenaceae</taxon>
        <taxon>Allopusillimonas</taxon>
    </lineage>
</organism>
<feature type="transmembrane region" description="Helical" evidence="5">
    <location>
        <begin position="45"/>
        <end position="61"/>
    </location>
</feature>
<name>A0A853FEB6_9BURK</name>
<gene>
    <name evidence="7" type="ORF">H0A68_14085</name>
</gene>
<keyword evidence="3 5" id="KW-1133">Transmembrane helix</keyword>
<dbReference type="PANTHER" id="PTHR37422:SF17">
    <property type="entry name" value="O-ANTIGEN LIGASE"/>
    <property type="match status" value="1"/>
</dbReference>
<dbReference type="InterPro" id="IPR007016">
    <property type="entry name" value="O-antigen_ligase-rel_domated"/>
</dbReference>
<evidence type="ECO:0000313" key="7">
    <source>
        <dbReference type="EMBL" id="NYT38012.1"/>
    </source>
</evidence>
<feature type="transmembrane region" description="Helical" evidence="5">
    <location>
        <begin position="123"/>
        <end position="142"/>
    </location>
</feature>
<dbReference type="Pfam" id="PF04932">
    <property type="entry name" value="Wzy_C"/>
    <property type="match status" value="1"/>
</dbReference>
<feature type="transmembrane region" description="Helical" evidence="5">
    <location>
        <begin position="338"/>
        <end position="362"/>
    </location>
</feature>
<dbReference type="Proteomes" id="UP000580517">
    <property type="component" value="Unassembled WGS sequence"/>
</dbReference>
<proteinExistence type="predicted"/>
<accession>A0A853FEB6</accession>
<keyword evidence="2 5" id="KW-0812">Transmembrane</keyword>
<feature type="transmembrane region" description="Helical" evidence="5">
    <location>
        <begin position="212"/>
        <end position="229"/>
    </location>
</feature>
<dbReference type="PANTHER" id="PTHR37422">
    <property type="entry name" value="TEICHURONIC ACID BIOSYNTHESIS PROTEIN TUAE"/>
    <property type="match status" value="1"/>
</dbReference>
<protein>
    <submittedName>
        <fullName evidence="7">O-antigen ligase family protein</fullName>
    </submittedName>
</protein>
<dbReference type="GO" id="GO:0016874">
    <property type="term" value="F:ligase activity"/>
    <property type="evidence" value="ECO:0007669"/>
    <property type="project" value="UniProtKB-KW"/>
</dbReference>
<feature type="transmembrane region" description="Helical" evidence="5">
    <location>
        <begin position="97"/>
        <end position="116"/>
    </location>
</feature>
<sequence length="431" mass="47050">MKLYLMRSFVTRLSAMMDNRALSLVVSLACFQFFAAIISIPRAYAVGTAVLLLCSLLHLAKGRHAPLCKWDKALIGVLMFIFFTGLFTWAYHGNSWASFDLTTRYLLAIPIFLMLMAVPPKQAWIWGGFVAGSVSGLAVALWETQILDIRRADGFTGGIQFGDLGLMMAVFCAAGLSWARSLPRHSTGWVVALAIGIASGAGSSIMSGTRGGWVALPAIVLVFLAAYIRRDNLLKLVAVLAVLVAGMAILAVSVPMVQTRYEHALVDIRKFEHGNPNSSLGARFAMWESLMIIIPQKPLLGWSDEAYKDEQQRLIAEGTVPPIVGKLANTHNTFLELWVHYGLLGLLSVIALFVVSFFMFAGKLRDDSAAVRASAIAGMQLTLCYAIFSQTQIMLGRNNTLLFFILALLIFWVMLRSGSAADGRHPLGINS</sequence>
<comment type="subcellular location">
    <subcellularLocation>
        <location evidence="1">Membrane</location>
        <topology evidence="1">Multi-pass membrane protein</topology>
    </subcellularLocation>
</comment>
<reference evidence="7 8" key="1">
    <citation type="submission" date="2020-07" db="EMBL/GenBank/DDBJ databases">
        <title>Taxonomic revisions and descriptions of new bacterial species based on genomic comparisons in the high-G+C-content subgroup of the family Alcaligenaceae.</title>
        <authorList>
            <person name="Szabo A."/>
            <person name="Felfoldi T."/>
        </authorList>
    </citation>
    <scope>NUCLEOTIDE SEQUENCE [LARGE SCALE GENOMIC DNA]</scope>
    <source>
        <strain evidence="7 8">DSM 25264</strain>
    </source>
</reference>
<dbReference type="GO" id="GO:0016020">
    <property type="term" value="C:membrane"/>
    <property type="evidence" value="ECO:0007669"/>
    <property type="project" value="UniProtKB-SubCell"/>
</dbReference>
<dbReference type="EMBL" id="JACCEW010000004">
    <property type="protein sequence ID" value="NYT38012.1"/>
    <property type="molecule type" value="Genomic_DNA"/>
</dbReference>
<comment type="caution">
    <text evidence="7">The sequence shown here is derived from an EMBL/GenBank/DDBJ whole genome shotgun (WGS) entry which is preliminary data.</text>
</comment>
<evidence type="ECO:0000256" key="1">
    <source>
        <dbReference type="ARBA" id="ARBA00004141"/>
    </source>
</evidence>
<evidence type="ECO:0000256" key="4">
    <source>
        <dbReference type="ARBA" id="ARBA00023136"/>
    </source>
</evidence>
<dbReference type="OrthoDB" id="8576060at2"/>
<feature type="transmembrane region" description="Helical" evidence="5">
    <location>
        <begin position="400"/>
        <end position="415"/>
    </location>
</feature>
<feature type="transmembrane region" description="Helical" evidence="5">
    <location>
        <begin position="236"/>
        <end position="257"/>
    </location>
</feature>
<feature type="transmembrane region" description="Helical" evidence="5">
    <location>
        <begin position="154"/>
        <end position="176"/>
    </location>
</feature>
<dbReference type="RefSeq" id="WP_129969958.1">
    <property type="nucleotide sequence ID" value="NZ_JACCEW010000004.1"/>
</dbReference>
<evidence type="ECO:0000256" key="3">
    <source>
        <dbReference type="ARBA" id="ARBA00022989"/>
    </source>
</evidence>
<evidence type="ECO:0000313" key="8">
    <source>
        <dbReference type="Proteomes" id="UP000580517"/>
    </source>
</evidence>
<keyword evidence="4 5" id="KW-0472">Membrane</keyword>
<evidence type="ECO:0000256" key="2">
    <source>
        <dbReference type="ARBA" id="ARBA00022692"/>
    </source>
</evidence>
<feature type="domain" description="O-antigen ligase-related" evidence="6">
    <location>
        <begin position="202"/>
        <end position="349"/>
    </location>
</feature>